<protein>
    <recommendedName>
        <fullName evidence="1">PiggyBac transposable element-derived protein domain-containing protein</fullName>
    </recommendedName>
</protein>
<feature type="domain" description="PiggyBac transposable element-derived protein" evidence="1">
    <location>
        <begin position="3"/>
        <end position="43"/>
    </location>
</feature>
<comment type="caution">
    <text evidence="2">The sequence shown here is derived from an EMBL/GenBank/DDBJ whole genome shotgun (WGS) entry which is preliminary data.</text>
</comment>
<dbReference type="EMBL" id="JYDO01000016">
    <property type="protein sequence ID" value="KRZ77915.1"/>
    <property type="molecule type" value="Genomic_DNA"/>
</dbReference>
<evidence type="ECO:0000313" key="3">
    <source>
        <dbReference type="Proteomes" id="UP000054843"/>
    </source>
</evidence>
<keyword evidence="3" id="KW-1185">Reference proteome</keyword>
<reference evidence="2 3" key="1">
    <citation type="submission" date="2015-01" db="EMBL/GenBank/DDBJ databases">
        <title>Evolution of Trichinella species and genotypes.</title>
        <authorList>
            <person name="Korhonen P.K."/>
            <person name="Edoardo P."/>
            <person name="Giuseppe L.R."/>
            <person name="Gasser R.B."/>
        </authorList>
    </citation>
    <scope>NUCLEOTIDE SEQUENCE [LARGE SCALE GENOMIC DNA]</scope>
    <source>
        <strain evidence="2">ISS1980</strain>
    </source>
</reference>
<organism evidence="2 3">
    <name type="scientific">Trichinella papuae</name>
    <dbReference type="NCBI Taxonomy" id="268474"/>
    <lineage>
        <taxon>Eukaryota</taxon>
        <taxon>Metazoa</taxon>
        <taxon>Ecdysozoa</taxon>
        <taxon>Nematoda</taxon>
        <taxon>Enoplea</taxon>
        <taxon>Dorylaimia</taxon>
        <taxon>Trichinellida</taxon>
        <taxon>Trichinellidae</taxon>
        <taxon>Trichinella</taxon>
    </lineage>
</organism>
<accession>A0A0V1N1M3</accession>
<proteinExistence type="predicted"/>
<dbReference type="Pfam" id="PF13843">
    <property type="entry name" value="DDE_Tnp_1_7"/>
    <property type="match status" value="1"/>
</dbReference>
<sequence length="71" mass="8585">MPLPRYNLYWSTDFRVDAISNRISRNRFTEILRYSHFNDNNKQWLTVETDLTIGGSKFDHYWICFLHGANQ</sequence>
<name>A0A0V1N1M3_9BILA</name>
<gene>
    <name evidence="2" type="ORF">T10_851</name>
</gene>
<evidence type="ECO:0000313" key="2">
    <source>
        <dbReference type="EMBL" id="KRZ77915.1"/>
    </source>
</evidence>
<dbReference type="Proteomes" id="UP000054843">
    <property type="component" value="Unassembled WGS sequence"/>
</dbReference>
<dbReference type="AlphaFoldDB" id="A0A0V1N1M3"/>
<evidence type="ECO:0000259" key="1">
    <source>
        <dbReference type="Pfam" id="PF13843"/>
    </source>
</evidence>
<dbReference type="InterPro" id="IPR029526">
    <property type="entry name" value="PGBD"/>
</dbReference>
<dbReference type="OrthoDB" id="5915190at2759"/>